<dbReference type="InterPro" id="IPR022453">
    <property type="entry name" value="Znf_MqsA-type"/>
</dbReference>
<evidence type="ECO:0000313" key="1">
    <source>
        <dbReference type="EMBL" id="MBK1707449.1"/>
    </source>
</evidence>
<dbReference type="RefSeq" id="WP_200348938.1">
    <property type="nucleotide sequence ID" value="NZ_NRSJ01000127.1"/>
</dbReference>
<accession>A0AAJ0XBZ3</accession>
<keyword evidence="2" id="KW-1185">Reference proteome</keyword>
<dbReference type="EMBL" id="NRSJ01000127">
    <property type="protein sequence ID" value="MBK1707449.1"/>
    <property type="molecule type" value="Genomic_DNA"/>
</dbReference>
<proteinExistence type="predicted"/>
<evidence type="ECO:0000313" key="2">
    <source>
        <dbReference type="Proteomes" id="UP001296776"/>
    </source>
</evidence>
<dbReference type="Proteomes" id="UP001296776">
    <property type="component" value="Unassembled WGS sequence"/>
</dbReference>
<dbReference type="CDD" id="cd12870">
    <property type="entry name" value="MqsA"/>
    <property type="match status" value="1"/>
</dbReference>
<gene>
    <name evidence="1" type="ORF">CKO40_23735</name>
</gene>
<sequence>MICSLCKHGETAPGLVTVTLTRGETVVVLKGVPAEVCDNCGEYYLDTATAERLYQQADAAVARRVEVEVLRYAA</sequence>
<dbReference type="Gene3D" id="3.10.20.860">
    <property type="match status" value="1"/>
</dbReference>
<reference evidence="1" key="1">
    <citation type="submission" date="2017-08" db="EMBL/GenBank/DDBJ databases">
        <authorList>
            <person name="Imhoff J.F."/>
            <person name="Rahn T."/>
            <person name="Kuenzel S."/>
            <person name="Neulinger S.C."/>
        </authorList>
    </citation>
    <scope>NUCLEOTIDE SEQUENCE</scope>
    <source>
        <strain evidence="1">DSM 11080</strain>
    </source>
</reference>
<organism evidence="1 2">
    <name type="scientific">Halochromatium glycolicum</name>
    <dbReference type="NCBI Taxonomy" id="85075"/>
    <lineage>
        <taxon>Bacteria</taxon>
        <taxon>Pseudomonadati</taxon>
        <taxon>Pseudomonadota</taxon>
        <taxon>Gammaproteobacteria</taxon>
        <taxon>Chromatiales</taxon>
        <taxon>Chromatiaceae</taxon>
        <taxon>Halochromatium</taxon>
    </lineage>
</organism>
<name>A0AAJ0XBZ3_9GAMM</name>
<dbReference type="NCBIfam" id="TIGR03831">
    <property type="entry name" value="YgiT_finger"/>
    <property type="match status" value="1"/>
</dbReference>
<comment type="caution">
    <text evidence="1">The sequence shown here is derived from an EMBL/GenBank/DDBJ whole genome shotgun (WGS) entry which is preliminary data.</text>
</comment>
<evidence type="ECO:0008006" key="3">
    <source>
        <dbReference type="Google" id="ProtNLM"/>
    </source>
</evidence>
<reference evidence="1" key="2">
    <citation type="journal article" date="2020" name="Microorganisms">
        <title>Osmotic Adaptation and Compatible Solute Biosynthesis of Phototrophic Bacteria as Revealed from Genome Analyses.</title>
        <authorList>
            <person name="Imhoff J.F."/>
            <person name="Rahn T."/>
            <person name="Kunzel S."/>
            <person name="Keller A."/>
            <person name="Neulinger S.C."/>
        </authorList>
    </citation>
    <scope>NUCLEOTIDE SEQUENCE</scope>
    <source>
        <strain evidence="1">DSM 11080</strain>
    </source>
</reference>
<protein>
    <recommendedName>
        <fullName evidence="3">Type II toxin-antitoxin system MqsA family antitoxin</fullName>
    </recommendedName>
</protein>
<dbReference type="AlphaFoldDB" id="A0AAJ0XBZ3"/>